<evidence type="ECO:0000313" key="2">
    <source>
        <dbReference type="EMBL" id="BCL41821.1"/>
    </source>
</evidence>
<dbReference type="EMBL" id="AP023447">
    <property type="protein sequence ID" value="BCL41821.1"/>
    <property type="molecule type" value="Genomic_DNA"/>
</dbReference>
<reference evidence="2" key="1">
    <citation type="journal article" date="2020" name="J Glob Antimicrob Resist">
        <title>Genomic characterization of clinical Enterobacter roggenkampii co-harboring blaIMP-1- and blaGES-5-encoding IncP6 and mcr-9-encoding IncHI2 plasmids isolated in Japan.</title>
        <authorList>
            <person name="Umeda K."/>
            <person name="Nakamura H."/>
            <person name="Fukuda A."/>
            <person name="Matsumoto Y."/>
            <person name="Motooka D."/>
            <person name="Nakamura S."/>
            <person name="Yasui Y."/>
            <person name="Yoshida H."/>
            <person name="Kawahara R."/>
        </authorList>
    </citation>
    <scope>NUCLEOTIDE SEQUENCE</scope>
    <source>
        <strain evidence="2">OIPH-N260</strain>
    </source>
</reference>
<keyword evidence="1" id="KW-0812">Transmembrane</keyword>
<feature type="transmembrane region" description="Helical" evidence="1">
    <location>
        <begin position="7"/>
        <end position="29"/>
    </location>
</feature>
<name>A0AAQ1DEQ3_9ENTR</name>
<gene>
    <name evidence="2" type="ORF">OIPHN260_13230</name>
</gene>
<keyword evidence="1" id="KW-1133">Transmembrane helix</keyword>
<organism evidence="2 3">
    <name type="scientific">Enterobacter roggenkampii</name>
    <dbReference type="NCBI Taxonomy" id="1812935"/>
    <lineage>
        <taxon>Bacteria</taxon>
        <taxon>Pseudomonadati</taxon>
        <taxon>Pseudomonadota</taxon>
        <taxon>Gammaproteobacteria</taxon>
        <taxon>Enterobacterales</taxon>
        <taxon>Enterobacteriaceae</taxon>
        <taxon>Enterobacter</taxon>
        <taxon>Enterobacter cloacae complex</taxon>
    </lineage>
</organism>
<keyword evidence="1" id="KW-0472">Membrane</keyword>
<sequence length="154" mass="17461">MKIDSQTVRWGIVILAIAAPILYAAWLHYQRNNFTCESHLTIVEGDSTVDSLMSFSFQHGSGVYDSTGEYSPPGQPTVTISNKINFKYWYEEGRVILVSDETNALPKKDEPFRHYIPDFFYYRDRGISLGIVQVNASGYLFSFGNSPAFYCSKS</sequence>
<proteinExistence type="predicted"/>
<dbReference type="RefSeq" id="WP_045416603.1">
    <property type="nucleotide sequence ID" value="NZ_AP023447.1"/>
</dbReference>
<dbReference type="Proteomes" id="UP000595858">
    <property type="component" value="Chromosome"/>
</dbReference>
<evidence type="ECO:0000313" key="3">
    <source>
        <dbReference type="Proteomes" id="UP000595858"/>
    </source>
</evidence>
<evidence type="ECO:0000256" key="1">
    <source>
        <dbReference type="SAM" id="Phobius"/>
    </source>
</evidence>
<protein>
    <recommendedName>
        <fullName evidence="4">Inner membrane protein</fullName>
    </recommendedName>
</protein>
<accession>A0AAQ1DEQ3</accession>
<dbReference type="AlphaFoldDB" id="A0AAQ1DEQ3"/>
<evidence type="ECO:0008006" key="4">
    <source>
        <dbReference type="Google" id="ProtNLM"/>
    </source>
</evidence>